<accession>E3LD14</accession>
<sequence length="289" mass="33000">MLTAPIRLIQVKFSSHTPKHGNNPGSFGSHPVDTPASQPLPSTMFSSHSSSKPAEVVAPDFYVEVQKAVEETARRSEAMRQHLLDEQRAGQRRMEKRLEELRSQLERAPQPKISQEALKQLEGEARKLVEETEEEAKRKLNCLAILSEELRKRREKTQQKKEKLRVQMRGAEARSEKIGTSKEAIKKAVSKQLEKNKDSIEARCPYPHQATGDVSNTVNSLQVTEEQQQPALHGEDCRRTDKEEPLRTDEEKTENTITRRHQDSNCESTVTEEREAKLDTNARRHRVSP</sequence>
<feature type="region of interest" description="Disordered" evidence="1">
    <location>
        <begin position="153"/>
        <end position="289"/>
    </location>
</feature>
<evidence type="ECO:0000256" key="1">
    <source>
        <dbReference type="SAM" id="MobiDB-lite"/>
    </source>
</evidence>
<name>E3LD14_CAERE</name>
<feature type="compositionally biased region" description="Basic and acidic residues" evidence="1">
    <location>
        <begin position="153"/>
        <end position="201"/>
    </location>
</feature>
<feature type="region of interest" description="Disordered" evidence="1">
    <location>
        <begin position="14"/>
        <end position="53"/>
    </location>
</feature>
<dbReference type="HOGENOM" id="CLU_963901_0_0_1"/>
<feature type="compositionally biased region" description="Basic and acidic residues" evidence="1">
    <location>
        <begin position="271"/>
        <end position="282"/>
    </location>
</feature>
<dbReference type="EMBL" id="DS268407">
    <property type="protein sequence ID" value="EFO82704.1"/>
    <property type="molecule type" value="Genomic_DNA"/>
</dbReference>
<gene>
    <name evidence="2" type="ORF">CRE_00474</name>
</gene>
<dbReference type="AlphaFoldDB" id="E3LD14"/>
<evidence type="ECO:0000313" key="3">
    <source>
        <dbReference type="Proteomes" id="UP000008281"/>
    </source>
</evidence>
<evidence type="ECO:0008006" key="4">
    <source>
        <dbReference type="Google" id="ProtNLM"/>
    </source>
</evidence>
<reference evidence="2" key="1">
    <citation type="submission" date="2007-07" db="EMBL/GenBank/DDBJ databases">
        <title>PCAP assembly of the Caenorhabditis remanei genome.</title>
        <authorList>
            <consortium name="The Caenorhabditis remanei Sequencing Consortium"/>
            <person name="Wilson R.K."/>
        </authorList>
    </citation>
    <scope>NUCLEOTIDE SEQUENCE [LARGE SCALE GENOMIC DNA]</scope>
    <source>
        <strain evidence="2">PB4641</strain>
    </source>
</reference>
<proteinExistence type="predicted"/>
<feature type="compositionally biased region" description="Basic and acidic residues" evidence="1">
    <location>
        <begin position="233"/>
        <end position="254"/>
    </location>
</feature>
<dbReference type="Proteomes" id="UP000008281">
    <property type="component" value="Unassembled WGS sequence"/>
</dbReference>
<dbReference type="CTD" id="9825695"/>
<dbReference type="InParanoid" id="E3LD14"/>
<feature type="compositionally biased region" description="Polar residues" evidence="1">
    <location>
        <begin position="212"/>
        <end position="230"/>
    </location>
</feature>
<keyword evidence="3" id="KW-1185">Reference proteome</keyword>
<dbReference type="KEGG" id="crq:GCK72_023950"/>
<evidence type="ECO:0000313" key="2">
    <source>
        <dbReference type="EMBL" id="EFO82704.1"/>
    </source>
</evidence>
<organism evidence="3">
    <name type="scientific">Caenorhabditis remanei</name>
    <name type="common">Caenorhabditis vulgaris</name>
    <dbReference type="NCBI Taxonomy" id="31234"/>
    <lineage>
        <taxon>Eukaryota</taxon>
        <taxon>Metazoa</taxon>
        <taxon>Ecdysozoa</taxon>
        <taxon>Nematoda</taxon>
        <taxon>Chromadorea</taxon>
        <taxon>Rhabditida</taxon>
        <taxon>Rhabditina</taxon>
        <taxon>Rhabditomorpha</taxon>
        <taxon>Rhabditoidea</taxon>
        <taxon>Rhabditidae</taxon>
        <taxon>Peloderinae</taxon>
        <taxon>Caenorhabditis</taxon>
    </lineage>
</organism>
<protein>
    <recommendedName>
        <fullName evidence="4">Stathmin</fullName>
    </recommendedName>
</protein>
<dbReference type="GeneID" id="9825695"/>
<feature type="compositionally biased region" description="Polar residues" evidence="1">
    <location>
        <begin position="35"/>
        <end position="52"/>
    </location>
</feature>
<dbReference type="RefSeq" id="XP_003118106.2">
    <property type="nucleotide sequence ID" value="XM_003118058.2"/>
</dbReference>